<feature type="binding site" evidence="18">
    <location>
        <position position="252"/>
    </location>
    <ligand>
        <name>Ca(2+)</name>
        <dbReference type="ChEBI" id="CHEBI:29108"/>
        <label>2</label>
    </ligand>
</feature>
<feature type="site" description="Transition state stabilizer" evidence="19">
    <location>
        <position position="61"/>
    </location>
</feature>
<keyword evidence="6 21" id="KW-0575">Peroxidase</keyword>
<evidence type="ECO:0000256" key="5">
    <source>
        <dbReference type="ARBA" id="ARBA00022525"/>
    </source>
</evidence>
<dbReference type="PRINTS" id="PR00461">
    <property type="entry name" value="PLPEROXIDASE"/>
</dbReference>
<dbReference type="SUPFAM" id="SSF48113">
    <property type="entry name" value="Heme-dependent peroxidases"/>
    <property type="match status" value="1"/>
</dbReference>
<keyword evidence="8 18" id="KW-0479">Metal-binding</keyword>
<feature type="active site" description="Proton acceptor" evidence="16">
    <location>
        <position position="65"/>
    </location>
</feature>
<evidence type="ECO:0000256" key="18">
    <source>
        <dbReference type="PIRSR" id="PIRSR600823-3"/>
    </source>
</evidence>
<evidence type="ECO:0000259" key="22">
    <source>
        <dbReference type="PROSITE" id="PS50873"/>
    </source>
</evidence>
<evidence type="ECO:0000256" key="16">
    <source>
        <dbReference type="PIRSR" id="PIRSR600823-1"/>
    </source>
</evidence>
<feature type="binding site" description="axial binding residue" evidence="18">
    <location>
        <position position="192"/>
    </location>
    <ligand>
        <name>heme b</name>
        <dbReference type="ChEBI" id="CHEBI:60344"/>
    </ligand>
    <ligandPart>
        <name>Fe</name>
        <dbReference type="ChEBI" id="CHEBI:18248"/>
    </ligandPart>
</feature>
<dbReference type="PANTHER" id="PTHR31235">
    <property type="entry name" value="PEROXIDASE 25-RELATED"/>
    <property type="match status" value="1"/>
</dbReference>
<evidence type="ECO:0000256" key="13">
    <source>
        <dbReference type="ARBA" id="ARBA00023157"/>
    </source>
</evidence>
<dbReference type="Proteomes" id="UP001367508">
    <property type="component" value="Unassembled WGS sequence"/>
</dbReference>
<comment type="similarity">
    <text evidence="21">Belongs to the peroxidase family. Classical plant (class III) peroxidase subfamily.</text>
</comment>
<dbReference type="FunFam" id="1.10.420.10:FF:000008">
    <property type="entry name" value="Peroxidase"/>
    <property type="match status" value="1"/>
</dbReference>
<dbReference type="InterPro" id="IPR033905">
    <property type="entry name" value="Secretory_peroxidase"/>
</dbReference>
<keyword evidence="11 21" id="KW-0560">Oxidoreductase</keyword>
<evidence type="ECO:0000256" key="4">
    <source>
        <dbReference type="ARBA" id="ARBA00012313"/>
    </source>
</evidence>
<dbReference type="PRINTS" id="PR00458">
    <property type="entry name" value="PEROXIDASE"/>
</dbReference>
<dbReference type="GO" id="GO:0020037">
    <property type="term" value="F:heme binding"/>
    <property type="evidence" value="ECO:0007669"/>
    <property type="project" value="UniProtKB-UniRule"/>
</dbReference>
<feature type="disulfide bond" evidence="20">
    <location>
        <begin position="199"/>
        <end position="231"/>
    </location>
</feature>
<evidence type="ECO:0000256" key="11">
    <source>
        <dbReference type="ARBA" id="ARBA00023002"/>
    </source>
</evidence>
<evidence type="ECO:0000256" key="19">
    <source>
        <dbReference type="PIRSR" id="PIRSR600823-4"/>
    </source>
</evidence>
<evidence type="ECO:0000256" key="10">
    <source>
        <dbReference type="ARBA" id="ARBA00022837"/>
    </source>
</evidence>
<sequence>MKIGYFLVACLAVFCFIGVCEGGSLRKNFYRKSCPQAEQIVRTKIQLHVTARPNLPAKLIRMHFHDCFVRGCDGSVLLNSTANNIAEKAAIPNLTLSGFDVIDDIKEAIEAKCPGIVSCSDILALAARDAVSVKFNKPTWEVLTGRRDGTVSLGSEALANLPPPFFNFTQLKQRFASKKLTVHDLVVLSGGHTIGIGHCNSFSSRLFNFTGKGDEDPSLNPIYAKFLKTKCKSLRDTTTTVEMDPNSSNTFDSDYYSILLQNKGLFQSDAALLTTKVSRNIVNELVNQDKFFTEFGQSMKRMGAIEVLSGSAGEIRRKCSVVNS</sequence>
<comment type="cofactor">
    <cofactor evidence="18 21">
        <name>Ca(2+)</name>
        <dbReference type="ChEBI" id="CHEBI:29108"/>
    </cofactor>
    <text evidence="18 21">Binds 2 calcium ions per subunit.</text>
</comment>
<evidence type="ECO:0000256" key="21">
    <source>
        <dbReference type="RuleBase" id="RU362060"/>
    </source>
</evidence>
<protein>
    <recommendedName>
        <fullName evidence="4 21">Peroxidase</fullName>
        <ecNumber evidence="4 21">1.11.1.7</ecNumber>
    </recommendedName>
</protein>
<dbReference type="PROSITE" id="PS50873">
    <property type="entry name" value="PEROXIDASE_4"/>
    <property type="match status" value="1"/>
</dbReference>
<evidence type="ECO:0000256" key="15">
    <source>
        <dbReference type="ARBA" id="ARBA00023324"/>
    </source>
</evidence>
<comment type="catalytic activity">
    <reaction evidence="1 21">
        <text>2 a phenolic donor + H2O2 = 2 a phenolic radical donor + 2 H2O</text>
        <dbReference type="Rhea" id="RHEA:56136"/>
        <dbReference type="ChEBI" id="CHEBI:15377"/>
        <dbReference type="ChEBI" id="CHEBI:16240"/>
        <dbReference type="ChEBI" id="CHEBI:139520"/>
        <dbReference type="ChEBI" id="CHEBI:139521"/>
        <dbReference type="EC" id="1.11.1.7"/>
    </reaction>
</comment>
<dbReference type="AlphaFoldDB" id="A0AAN9LJZ1"/>
<evidence type="ECO:0000256" key="2">
    <source>
        <dbReference type="ARBA" id="ARBA00002322"/>
    </source>
</evidence>
<dbReference type="GO" id="GO:0006979">
    <property type="term" value="P:response to oxidative stress"/>
    <property type="evidence" value="ECO:0007669"/>
    <property type="project" value="UniProtKB-UniRule"/>
</dbReference>
<dbReference type="InterPro" id="IPR010255">
    <property type="entry name" value="Haem_peroxidase_sf"/>
</dbReference>
<proteinExistence type="inferred from homology"/>
<keyword evidence="5 21" id="KW-0964">Secreted</keyword>
<keyword evidence="24" id="KW-1185">Reference proteome</keyword>
<dbReference type="InterPro" id="IPR002016">
    <property type="entry name" value="Haem_peroxidase"/>
</dbReference>
<feature type="disulfide bond" evidence="20">
    <location>
        <begin position="34"/>
        <end position="113"/>
    </location>
</feature>
<evidence type="ECO:0000256" key="9">
    <source>
        <dbReference type="ARBA" id="ARBA00022729"/>
    </source>
</evidence>
<evidence type="ECO:0000256" key="12">
    <source>
        <dbReference type="ARBA" id="ARBA00023004"/>
    </source>
</evidence>
<dbReference type="GO" id="GO:0140825">
    <property type="term" value="F:lactoperoxidase activity"/>
    <property type="evidence" value="ECO:0007669"/>
    <property type="project" value="UniProtKB-EC"/>
</dbReference>
<dbReference type="CDD" id="cd00693">
    <property type="entry name" value="secretory_peroxidase"/>
    <property type="match status" value="1"/>
</dbReference>
<feature type="binding site" evidence="18">
    <location>
        <position position="69"/>
    </location>
    <ligand>
        <name>Ca(2+)</name>
        <dbReference type="ChEBI" id="CHEBI:29108"/>
        <label>1</label>
    </ligand>
</feature>
<dbReference type="FunFam" id="1.10.520.10:FF:000001">
    <property type="entry name" value="Peroxidase"/>
    <property type="match status" value="1"/>
</dbReference>
<keyword evidence="15 21" id="KW-0376">Hydrogen peroxide</keyword>
<evidence type="ECO:0000313" key="24">
    <source>
        <dbReference type="Proteomes" id="UP001367508"/>
    </source>
</evidence>
<evidence type="ECO:0000256" key="1">
    <source>
        <dbReference type="ARBA" id="ARBA00000189"/>
    </source>
</evidence>
<evidence type="ECO:0000256" key="8">
    <source>
        <dbReference type="ARBA" id="ARBA00022723"/>
    </source>
</evidence>
<keyword evidence="9 21" id="KW-0732">Signal</keyword>
<feature type="binding site" evidence="18">
    <location>
        <position position="71"/>
    </location>
    <ligand>
        <name>Ca(2+)</name>
        <dbReference type="ChEBI" id="CHEBI:29108"/>
        <label>1</label>
    </ligand>
</feature>
<dbReference type="InterPro" id="IPR019793">
    <property type="entry name" value="Peroxidases_heam-ligand_BS"/>
</dbReference>
<dbReference type="PROSITE" id="PS00435">
    <property type="entry name" value="PEROXIDASE_1"/>
    <property type="match status" value="1"/>
</dbReference>
<keyword evidence="10 18" id="KW-0106">Calcium</keyword>
<evidence type="ECO:0000256" key="7">
    <source>
        <dbReference type="ARBA" id="ARBA00022617"/>
    </source>
</evidence>
<feature type="binding site" evidence="18">
    <location>
        <position position="87"/>
    </location>
    <ligand>
        <name>Ca(2+)</name>
        <dbReference type="ChEBI" id="CHEBI:29108"/>
        <label>1</label>
    </ligand>
</feature>
<name>A0AAN9LJZ1_CANGL</name>
<feature type="disulfide bond" evidence="20">
    <location>
        <begin position="119"/>
        <end position="319"/>
    </location>
</feature>
<feature type="signal peptide" evidence="21">
    <location>
        <begin position="1"/>
        <end position="22"/>
    </location>
</feature>
<comment type="subcellular location">
    <subcellularLocation>
        <location evidence="21">Secreted</location>
    </subcellularLocation>
</comment>
<feature type="binding site" evidence="18">
    <location>
        <position position="73"/>
    </location>
    <ligand>
        <name>Ca(2+)</name>
        <dbReference type="ChEBI" id="CHEBI:29108"/>
        <label>1</label>
    </ligand>
</feature>
<keyword evidence="14" id="KW-0325">Glycoprotein</keyword>
<dbReference type="EC" id="1.11.1.7" evidence="4 21"/>
<dbReference type="Pfam" id="PF00141">
    <property type="entry name" value="peroxidase"/>
    <property type="match status" value="1"/>
</dbReference>
<gene>
    <name evidence="23" type="ORF">VNO77_17948</name>
</gene>
<feature type="disulfide bond" evidence="20">
    <location>
        <begin position="67"/>
        <end position="72"/>
    </location>
</feature>
<evidence type="ECO:0000256" key="20">
    <source>
        <dbReference type="PIRSR" id="PIRSR600823-5"/>
    </source>
</evidence>
<accession>A0AAN9LJZ1</accession>
<comment type="function">
    <text evidence="2">Removal of H(2)O(2), oxidation of toxic reductants, biosynthesis and degradation of lignin, suberization, auxin catabolism, response to environmental stresses such as wounding, pathogen attack and oxidative stress. These functions might be dependent on each isozyme/isoform in each plant tissue.</text>
</comment>
<feature type="binding site" evidence="18">
    <location>
        <position position="244"/>
    </location>
    <ligand>
        <name>Ca(2+)</name>
        <dbReference type="ChEBI" id="CHEBI:29108"/>
        <label>2</label>
    </ligand>
</feature>
<evidence type="ECO:0000256" key="17">
    <source>
        <dbReference type="PIRSR" id="PIRSR600823-2"/>
    </source>
</evidence>
<comment type="caution">
    <text evidence="23">The sequence shown here is derived from an EMBL/GenBank/DDBJ whole genome shotgun (WGS) entry which is preliminary data.</text>
</comment>
<evidence type="ECO:0000313" key="23">
    <source>
        <dbReference type="EMBL" id="KAK7337379.1"/>
    </source>
</evidence>
<dbReference type="EMBL" id="JAYMYQ010000004">
    <property type="protein sequence ID" value="KAK7337379.1"/>
    <property type="molecule type" value="Genomic_DNA"/>
</dbReference>
<dbReference type="GO" id="GO:0005576">
    <property type="term" value="C:extracellular region"/>
    <property type="evidence" value="ECO:0007669"/>
    <property type="project" value="UniProtKB-SubCell"/>
</dbReference>
<keyword evidence="12 18" id="KW-0408">Iron</keyword>
<feature type="binding site" evidence="18">
    <location>
        <position position="75"/>
    </location>
    <ligand>
        <name>Ca(2+)</name>
        <dbReference type="ChEBI" id="CHEBI:29108"/>
        <label>1</label>
    </ligand>
</feature>
<keyword evidence="13 20" id="KW-1015">Disulfide bond</keyword>
<reference evidence="23 24" key="1">
    <citation type="submission" date="2024-01" db="EMBL/GenBank/DDBJ databases">
        <title>The genomes of 5 underutilized Papilionoideae crops provide insights into root nodulation and disease resistanc.</title>
        <authorList>
            <person name="Jiang F."/>
        </authorList>
    </citation>
    <scope>NUCLEOTIDE SEQUENCE [LARGE SCALE GENOMIC DNA]</scope>
    <source>
        <strain evidence="23">LVBAO_FW01</strain>
        <tissue evidence="23">Leaves</tissue>
    </source>
</reference>
<evidence type="ECO:0000256" key="14">
    <source>
        <dbReference type="ARBA" id="ARBA00023180"/>
    </source>
</evidence>
<feature type="binding site" evidence="17">
    <location>
        <position position="162"/>
    </location>
    <ligand>
        <name>substrate</name>
    </ligand>
</feature>
<feature type="chain" id="PRO_5042668271" description="Peroxidase" evidence="21">
    <location>
        <begin position="23"/>
        <end position="324"/>
    </location>
</feature>
<feature type="binding site" evidence="18">
    <location>
        <position position="193"/>
    </location>
    <ligand>
        <name>Ca(2+)</name>
        <dbReference type="ChEBI" id="CHEBI:29108"/>
        <label>2</label>
    </ligand>
</feature>
<feature type="domain" description="Plant heme peroxidase family profile" evidence="22">
    <location>
        <begin position="24"/>
        <end position="323"/>
    </location>
</feature>
<dbReference type="GO" id="GO:0042744">
    <property type="term" value="P:hydrogen peroxide catabolic process"/>
    <property type="evidence" value="ECO:0007669"/>
    <property type="project" value="UniProtKB-KW"/>
</dbReference>
<feature type="binding site" evidence="18">
    <location>
        <position position="66"/>
    </location>
    <ligand>
        <name>Ca(2+)</name>
        <dbReference type="ChEBI" id="CHEBI:29108"/>
        <label>1</label>
    </ligand>
</feature>
<dbReference type="Gene3D" id="1.10.420.10">
    <property type="entry name" value="Peroxidase, domain 2"/>
    <property type="match status" value="1"/>
</dbReference>
<evidence type="ECO:0000256" key="3">
    <source>
        <dbReference type="ARBA" id="ARBA00006873"/>
    </source>
</evidence>
<dbReference type="GO" id="GO:0046872">
    <property type="term" value="F:metal ion binding"/>
    <property type="evidence" value="ECO:0007669"/>
    <property type="project" value="UniProtKB-UniRule"/>
</dbReference>
<organism evidence="23 24">
    <name type="scientific">Canavalia gladiata</name>
    <name type="common">Sword bean</name>
    <name type="synonym">Dolichos gladiatus</name>
    <dbReference type="NCBI Taxonomy" id="3824"/>
    <lineage>
        <taxon>Eukaryota</taxon>
        <taxon>Viridiplantae</taxon>
        <taxon>Streptophyta</taxon>
        <taxon>Embryophyta</taxon>
        <taxon>Tracheophyta</taxon>
        <taxon>Spermatophyta</taxon>
        <taxon>Magnoliopsida</taxon>
        <taxon>eudicotyledons</taxon>
        <taxon>Gunneridae</taxon>
        <taxon>Pentapetalae</taxon>
        <taxon>rosids</taxon>
        <taxon>fabids</taxon>
        <taxon>Fabales</taxon>
        <taxon>Fabaceae</taxon>
        <taxon>Papilionoideae</taxon>
        <taxon>50 kb inversion clade</taxon>
        <taxon>NPAAA clade</taxon>
        <taxon>indigoferoid/millettioid clade</taxon>
        <taxon>Phaseoleae</taxon>
        <taxon>Canavalia</taxon>
    </lineage>
</organism>
<keyword evidence="7 21" id="KW-0349">Heme</keyword>
<comment type="cofactor">
    <cofactor evidence="18 21">
        <name>heme b</name>
        <dbReference type="ChEBI" id="CHEBI:60344"/>
    </cofactor>
    <text evidence="18 21">Binds 1 heme b (iron(II)-protoporphyrin IX) group per subunit.</text>
</comment>
<dbReference type="InterPro" id="IPR000823">
    <property type="entry name" value="Peroxidase_pln"/>
</dbReference>
<comment type="similarity">
    <text evidence="3">Belongs to the peroxidase family. Ascorbate peroxidase subfamily.</text>
</comment>
<dbReference type="Gene3D" id="1.10.520.10">
    <property type="match status" value="1"/>
</dbReference>
<evidence type="ECO:0000256" key="6">
    <source>
        <dbReference type="ARBA" id="ARBA00022559"/>
    </source>
</evidence>